<proteinExistence type="predicted"/>
<evidence type="ECO:0000313" key="2">
    <source>
        <dbReference type="Proteomes" id="UP000039865"/>
    </source>
</evidence>
<name>A0A078AJX7_STYLE</name>
<evidence type="ECO:0000313" key="1">
    <source>
        <dbReference type="EMBL" id="CDW82690.1"/>
    </source>
</evidence>
<dbReference type="AlphaFoldDB" id="A0A078AJX7"/>
<dbReference type="InParanoid" id="A0A078AJX7"/>
<reference evidence="1 2" key="1">
    <citation type="submission" date="2014-06" db="EMBL/GenBank/DDBJ databases">
        <authorList>
            <person name="Swart Estienne"/>
        </authorList>
    </citation>
    <scope>NUCLEOTIDE SEQUENCE [LARGE SCALE GENOMIC DNA]</scope>
    <source>
        <strain evidence="1 2">130c</strain>
    </source>
</reference>
<organism evidence="1 2">
    <name type="scientific">Stylonychia lemnae</name>
    <name type="common">Ciliate</name>
    <dbReference type="NCBI Taxonomy" id="5949"/>
    <lineage>
        <taxon>Eukaryota</taxon>
        <taxon>Sar</taxon>
        <taxon>Alveolata</taxon>
        <taxon>Ciliophora</taxon>
        <taxon>Intramacronucleata</taxon>
        <taxon>Spirotrichea</taxon>
        <taxon>Stichotrichia</taxon>
        <taxon>Sporadotrichida</taxon>
        <taxon>Oxytrichidae</taxon>
        <taxon>Stylonychinae</taxon>
        <taxon>Stylonychia</taxon>
    </lineage>
</organism>
<keyword evidence="2" id="KW-1185">Reference proteome</keyword>
<dbReference type="EMBL" id="CCKQ01011154">
    <property type="protein sequence ID" value="CDW82690.1"/>
    <property type="molecule type" value="Genomic_DNA"/>
</dbReference>
<sequence length="503" mass="58937">MDDQNETFGLQSYYFQQAIQNQPPPQQLNIYPQNLINNRVNSSTLDLSEFIKQENMLQNSNPQPKDPMQVFIQRGRHLEWVQMVENATKLLTDSKGLLEILESVIKKIEDFVVDTQLKTKRIISDFEQKIISQIHQSETSLQSVFNQEQFNIYNETIKQLSNKTNSVRLNLQELDLIKTTKQEVKEDVGFIVKKYEIEGMIRMYDKIVGHLENDVLALQRQGEKSIDIVQISKVINQEVSTRLMSIDEPVKFVIQHGERIICNDKYFNLKTGQYMGEIKWHDSNYDGISLNDESVLMSHNNYAKMTHWMWQDGNYKYLKRKIFQCRQPTIMATNIKKNPYRKDYVIFCVMGGNSLNQINIDKLSFCQSKLVYQAQNIPNFIDYSFVSEDTAIIITFQGLVTYDLRAKQFMMQLSHQSLKAPMIIPTYFDIKFLPLIIINNNNNFETADVKKKETLSRIRGLERAQLLGQIWRKGLGENNNTYAIGYEQRNQEMKMMLYQVVLE</sequence>
<gene>
    <name evidence="1" type="primary">Contig2595.g2789</name>
    <name evidence="1" type="ORF">STYLEM_11723</name>
</gene>
<dbReference type="Proteomes" id="UP000039865">
    <property type="component" value="Unassembled WGS sequence"/>
</dbReference>
<accession>A0A078AJX7</accession>
<protein>
    <submittedName>
        <fullName evidence="1">Uncharacterized protein</fullName>
    </submittedName>
</protein>